<accession>A0A178K6X7</accession>
<dbReference type="GO" id="GO:0046872">
    <property type="term" value="F:metal ion binding"/>
    <property type="evidence" value="ECO:0007669"/>
    <property type="project" value="UniProtKB-KW"/>
</dbReference>
<evidence type="ECO:0000313" key="7">
    <source>
        <dbReference type="Proteomes" id="UP000078503"/>
    </source>
</evidence>
<dbReference type="Pfam" id="PF04828">
    <property type="entry name" value="GFA"/>
    <property type="match status" value="1"/>
</dbReference>
<sequence>MYHGSCLCGAVKLSVDAKLSPVELCHCTKCRKFSGHIGATTEVPLLSVKIEGEDAITWFASSSKARRGFCSKCGTSLFFDPIDKQKHQWIGIYMGVFEQPTHVELAQHIFVAEKGDYYEIQDALPKNEY</sequence>
<dbReference type="GO" id="GO:0016846">
    <property type="term" value="F:carbon-sulfur lyase activity"/>
    <property type="evidence" value="ECO:0007669"/>
    <property type="project" value="InterPro"/>
</dbReference>
<dbReference type="Proteomes" id="UP000078503">
    <property type="component" value="Unassembled WGS sequence"/>
</dbReference>
<dbReference type="AlphaFoldDB" id="A0A178K6X7"/>
<proteinExistence type="inferred from homology"/>
<dbReference type="InterPro" id="IPR011057">
    <property type="entry name" value="Mss4-like_sf"/>
</dbReference>
<comment type="caution">
    <text evidence="6">The sequence shown here is derived from an EMBL/GenBank/DDBJ whole genome shotgun (WGS) entry which is preliminary data.</text>
</comment>
<keyword evidence="7" id="KW-1185">Reference proteome</keyword>
<dbReference type="RefSeq" id="WP_068333130.1">
    <property type="nucleotide sequence ID" value="NZ_LVHF01000029.1"/>
</dbReference>
<dbReference type="InterPro" id="IPR006913">
    <property type="entry name" value="CENP-V/GFA"/>
</dbReference>
<dbReference type="PANTHER" id="PTHR33337">
    <property type="entry name" value="GFA DOMAIN-CONTAINING PROTEIN"/>
    <property type="match status" value="1"/>
</dbReference>
<dbReference type="PROSITE" id="PS51891">
    <property type="entry name" value="CENP_V_GFA"/>
    <property type="match status" value="1"/>
</dbReference>
<dbReference type="SUPFAM" id="SSF51316">
    <property type="entry name" value="Mss4-like"/>
    <property type="match status" value="1"/>
</dbReference>
<evidence type="ECO:0000256" key="3">
    <source>
        <dbReference type="ARBA" id="ARBA00022833"/>
    </source>
</evidence>
<keyword evidence="3" id="KW-0862">Zinc</keyword>
<evidence type="ECO:0000313" key="6">
    <source>
        <dbReference type="EMBL" id="OAN13099.1"/>
    </source>
</evidence>
<evidence type="ECO:0000259" key="5">
    <source>
        <dbReference type="PROSITE" id="PS51891"/>
    </source>
</evidence>
<dbReference type="OrthoDB" id="9786619at2"/>
<keyword evidence="2" id="KW-0479">Metal-binding</keyword>
<name>A0A178K6X7_9GAMM</name>
<keyword evidence="4" id="KW-0456">Lyase</keyword>
<dbReference type="EMBL" id="LVHF01000029">
    <property type="protein sequence ID" value="OAN13099.1"/>
    <property type="molecule type" value="Genomic_DNA"/>
</dbReference>
<evidence type="ECO:0000256" key="2">
    <source>
        <dbReference type="ARBA" id="ARBA00022723"/>
    </source>
</evidence>
<evidence type="ECO:0000256" key="4">
    <source>
        <dbReference type="ARBA" id="ARBA00023239"/>
    </source>
</evidence>
<dbReference type="PANTHER" id="PTHR33337:SF40">
    <property type="entry name" value="CENP-V_GFA DOMAIN-CONTAINING PROTEIN-RELATED"/>
    <property type="match status" value="1"/>
</dbReference>
<feature type="domain" description="CENP-V/GFA" evidence="5">
    <location>
        <begin position="2"/>
        <end position="119"/>
    </location>
</feature>
<dbReference type="STRING" id="858640.A3K86_15660"/>
<evidence type="ECO:0000256" key="1">
    <source>
        <dbReference type="ARBA" id="ARBA00005495"/>
    </source>
</evidence>
<reference evidence="6 7" key="1">
    <citation type="submission" date="2016-03" db="EMBL/GenBank/DDBJ databases">
        <title>Photobacterium proteolyticum sp. nov. a protease producing bacterium isolated from ocean sediments of Laizhou Bay.</title>
        <authorList>
            <person name="Li Y."/>
        </authorList>
    </citation>
    <scope>NUCLEOTIDE SEQUENCE [LARGE SCALE GENOMIC DNA]</scope>
    <source>
        <strain evidence="6 7">R-40508</strain>
    </source>
</reference>
<gene>
    <name evidence="6" type="ORF">A3K86_15660</name>
</gene>
<protein>
    <submittedName>
        <fullName evidence="6">Aldehyde-activating protein</fullName>
    </submittedName>
</protein>
<dbReference type="Gene3D" id="3.90.1590.10">
    <property type="entry name" value="glutathione-dependent formaldehyde- activating enzyme (gfa)"/>
    <property type="match status" value="1"/>
</dbReference>
<organism evidence="6 7">
    <name type="scientific">Photobacterium jeanii</name>
    <dbReference type="NCBI Taxonomy" id="858640"/>
    <lineage>
        <taxon>Bacteria</taxon>
        <taxon>Pseudomonadati</taxon>
        <taxon>Pseudomonadota</taxon>
        <taxon>Gammaproteobacteria</taxon>
        <taxon>Vibrionales</taxon>
        <taxon>Vibrionaceae</taxon>
        <taxon>Photobacterium</taxon>
    </lineage>
</organism>
<comment type="similarity">
    <text evidence="1">Belongs to the Gfa family.</text>
</comment>